<comment type="caution">
    <text evidence="3">The sequence shown here is derived from an EMBL/GenBank/DDBJ whole genome shotgun (WGS) entry which is preliminary data.</text>
</comment>
<feature type="domain" description="Acyl-CoA thioesterase-like C-terminal" evidence="2">
    <location>
        <begin position="17"/>
        <end position="80"/>
    </location>
</feature>
<dbReference type="InterPro" id="IPR049450">
    <property type="entry name" value="ACOT8-like_C"/>
</dbReference>
<dbReference type="InterPro" id="IPR042171">
    <property type="entry name" value="Acyl-CoA_hotdog"/>
</dbReference>
<evidence type="ECO:0000259" key="2">
    <source>
        <dbReference type="Pfam" id="PF20789"/>
    </source>
</evidence>
<accession>A0ABW3MEE6</accession>
<organism evidence="3 4">
    <name type="scientific">Kibdelosporangium lantanae</name>
    <dbReference type="NCBI Taxonomy" id="1497396"/>
    <lineage>
        <taxon>Bacteria</taxon>
        <taxon>Bacillati</taxon>
        <taxon>Actinomycetota</taxon>
        <taxon>Actinomycetes</taxon>
        <taxon>Pseudonocardiales</taxon>
        <taxon>Pseudonocardiaceae</taxon>
        <taxon>Kibdelosporangium</taxon>
    </lineage>
</organism>
<evidence type="ECO:0000256" key="1">
    <source>
        <dbReference type="SAM" id="MobiDB-lite"/>
    </source>
</evidence>
<gene>
    <name evidence="3" type="ORF">ACFQ1S_22090</name>
</gene>
<sequence>MGPCELSSWTTGPETSVPPNAPSPGWVPTLQMSAYIRRLPAPGSVKVRMTGGDITGNRLDETALAWDGKDRLVAQAVQFAGVRMPRG</sequence>
<name>A0ABW3MEE6_9PSEU</name>
<dbReference type="Proteomes" id="UP001597045">
    <property type="component" value="Unassembled WGS sequence"/>
</dbReference>
<dbReference type="Pfam" id="PF20789">
    <property type="entry name" value="4HBT_3C"/>
    <property type="match status" value="1"/>
</dbReference>
<feature type="region of interest" description="Disordered" evidence="1">
    <location>
        <begin position="1"/>
        <end position="25"/>
    </location>
</feature>
<protein>
    <recommendedName>
        <fullName evidence="2">Acyl-CoA thioesterase-like C-terminal domain-containing protein</fullName>
    </recommendedName>
</protein>
<keyword evidence="4" id="KW-1185">Reference proteome</keyword>
<feature type="compositionally biased region" description="Polar residues" evidence="1">
    <location>
        <begin position="7"/>
        <end position="18"/>
    </location>
</feature>
<dbReference type="EMBL" id="JBHTIS010001367">
    <property type="protein sequence ID" value="MFD1048035.1"/>
    <property type="molecule type" value="Genomic_DNA"/>
</dbReference>
<proteinExistence type="predicted"/>
<evidence type="ECO:0000313" key="4">
    <source>
        <dbReference type="Proteomes" id="UP001597045"/>
    </source>
</evidence>
<reference evidence="4" key="1">
    <citation type="journal article" date="2019" name="Int. J. Syst. Evol. Microbiol.">
        <title>The Global Catalogue of Microorganisms (GCM) 10K type strain sequencing project: providing services to taxonomists for standard genome sequencing and annotation.</title>
        <authorList>
            <consortium name="The Broad Institute Genomics Platform"/>
            <consortium name="The Broad Institute Genome Sequencing Center for Infectious Disease"/>
            <person name="Wu L."/>
            <person name="Ma J."/>
        </authorList>
    </citation>
    <scope>NUCLEOTIDE SEQUENCE [LARGE SCALE GENOMIC DNA]</scope>
    <source>
        <strain evidence="4">JCM 31486</strain>
    </source>
</reference>
<evidence type="ECO:0000313" key="3">
    <source>
        <dbReference type="EMBL" id="MFD1048035.1"/>
    </source>
</evidence>
<dbReference type="Gene3D" id="2.40.160.210">
    <property type="entry name" value="Acyl-CoA thioesterase, double hotdog domain"/>
    <property type="match status" value="1"/>
</dbReference>